<dbReference type="Pfam" id="PF25358">
    <property type="entry name" value="PH_fung_RdRP"/>
    <property type="match status" value="1"/>
</dbReference>
<proteinExistence type="inferred from homology"/>
<feature type="domain" description="Fe2OG dioxygenase" evidence="2">
    <location>
        <begin position="176"/>
        <end position="296"/>
    </location>
</feature>
<dbReference type="PANTHER" id="PTHR23079:SF17">
    <property type="entry name" value="RNA-DEPENDENT RNA POLYMERASE"/>
    <property type="match status" value="1"/>
</dbReference>
<dbReference type="InterPro" id="IPR027443">
    <property type="entry name" value="IPNS-like_sf"/>
</dbReference>
<keyword evidence="4" id="KW-1185">Reference proteome</keyword>
<evidence type="ECO:0000313" key="3">
    <source>
        <dbReference type="EMBL" id="CAG5144417.1"/>
    </source>
</evidence>
<evidence type="ECO:0000259" key="2">
    <source>
        <dbReference type="PROSITE" id="PS51471"/>
    </source>
</evidence>
<keyword evidence="1" id="KW-0808">Transferase</keyword>
<keyword evidence="1" id="KW-0696">RNA-directed RNA polymerase</keyword>
<dbReference type="Pfam" id="PF05183">
    <property type="entry name" value="RdRP"/>
    <property type="match status" value="1"/>
</dbReference>
<evidence type="ECO:0000313" key="4">
    <source>
        <dbReference type="Proteomes" id="UP000676310"/>
    </source>
</evidence>
<keyword evidence="1" id="KW-0548">Nucleotidyltransferase</keyword>
<protein>
    <recommendedName>
        <fullName evidence="1">RNA-dependent RNA polymerase</fullName>
        <ecNumber evidence="1">2.7.7.48</ecNumber>
    </recommendedName>
</protein>
<dbReference type="SUPFAM" id="SSF51197">
    <property type="entry name" value="Clavaminate synthase-like"/>
    <property type="match status" value="1"/>
</dbReference>
<keyword evidence="1" id="KW-0694">RNA-binding</keyword>
<dbReference type="RefSeq" id="XP_043165075.1">
    <property type="nucleotide sequence ID" value="XM_043309140.1"/>
</dbReference>
<dbReference type="InterPro" id="IPR026992">
    <property type="entry name" value="DIOX_N"/>
</dbReference>
<reference evidence="3" key="1">
    <citation type="submission" date="2021-05" db="EMBL/GenBank/DDBJ databases">
        <authorList>
            <person name="Stam R."/>
        </authorList>
    </citation>
    <scope>NUCLEOTIDE SEQUENCE</scope>
    <source>
        <strain evidence="3">CS162</strain>
    </source>
</reference>
<dbReference type="EMBL" id="CAJRGZ010000015">
    <property type="protein sequence ID" value="CAG5144417.1"/>
    <property type="molecule type" value="Genomic_DNA"/>
</dbReference>
<evidence type="ECO:0000256" key="1">
    <source>
        <dbReference type="RuleBase" id="RU363098"/>
    </source>
</evidence>
<comment type="caution">
    <text evidence="3">The sequence shown here is derived from an EMBL/GenBank/DDBJ whole genome shotgun (WGS) entry which is preliminary data.</text>
</comment>
<dbReference type="PANTHER" id="PTHR23079">
    <property type="entry name" value="RNA-DEPENDENT RNA POLYMERASE"/>
    <property type="match status" value="1"/>
</dbReference>
<dbReference type="GO" id="GO:0031380">
    <property type="term" value="C:nuclear RNA-directed RNA polymerase complex"/>
    <property type="evidence" value="ECO:0007669"/>
    <property type="project" value="TreeGrafter"/>
</dbReference>
<dbReference type="GeneID" id="67012890"/>
<dbReference type="GO" id="GO:0003723">
    <property type="term" value="F:RNA binding"/>
    <property type="evidence" value="ECO:0007669"/>
    <property type="project" value="UniProtKB-KW"/>
</dbReference>
<dbReference type="PROSITE" id="PS51471">
    <property type="entry name" value="FE2OG_OXY"/>
    <property type="match status" value="1"/>
</dbReference>
<dbReference type="GO" id="GO:0030422">
    <property type="term" value="P:siRNA processing"/>
    <property type="evidence" value="ECO:0007669"/>
    <property type="project" value="TreeGrafter"/>
</dbReference>
<dbReference type="GO" id="GO:0044283">
    <property type="term" value="P:small molecule biosynthetic process"/>
    <property type="evidence" value="ECO:0007669"/>
    <property type="project" value="UniProtKB-ARBA"/>
</dbReference>
<dbReference type="Gene3D" id="2.60.120.330">
    <property type="entry name" value="B-lactam Antibiotic, Isopenicillin N Synthase, Chain"/>
    <property type="match status" value="1"/>
</dbReference>
<dbReference type="InterPro" id="IPR005123">
    <property type="entry name" value="Oxoglu/Fe-dep_dioxygenase_dom"/>
</dbReference>
<dbReference type="PRINTS" id="PR00682">
    <property type="entry name" value="IPNSYNTHASE"/>
</dbReference>
<dbReference type="GO" id="GO:0003968">
    <property type="term" value="F:RNA-directed RNA polymerase activity"/>
    <property type="evidence" value="ECO:0007669"/>
    <property type="project" value="UniProtKB-KW"/>
</dbReference>
<dbReference type="InterPro" id="IPR007855">
    <property type="entry name" value="RDRP"/>
</dbReference>
<dbReference type="EC" id="2.7.7.48" evidence="1"/>
<dbReference type="Proteomes" id="UP000676310">
    <property type="component" value="Unassembled WGS sequence"/>
</dbReference>
<dbReference type="InterPro" id="IPR057503">
    <property type="entry name" value="PH_RdRP"/>
</dbReference>
<organism evidence="3 4">
    <name type="scientific">Alternaria atra</name>
    <dbReference type="NCBI Taxonomy" id="119953"/>
    <lineage>
        <taxon>Eukaryota</taxon>
        <taxon>Fungi</taxon>
        <taxon>Dikarya</taxon>
        <taxon>Ascomycota</taxon>
        <taxon>Pezizomycotina</taxon>
        <taxon>Dothideomycetes</taxon>
        <taxon>Pleosporomycetidae</taxon>
        <taxon>Pleosporales</taxon>
        <taxon>Pleosporineae</taxon>
        <taxon>Pleosporaceae</taxon>
        <taxon>Alternaria</taxon>
        <taxon>Alternaria sect. Ulocladioides</taxon>
    </lineage>
</organism>
<dbReference type="InterPro" id="IPR057596">
    <property type="entry name" value="RDRP_core"/>
</dbReference>
<sequence length="1444" mass="164246">MTEIPVVDFGAFLYGRENDKKRIAKEIDDAFCRVGFVYLSNHGVEKEMVKECFSWSKKFFCLPLETKMLSPHPPGGSHHRGYSAPGVEKVSQGVYDTNELNKLRETPDYKESFESGNIDDEAQPNIWLPEDKLPGFRAFMEKYFAECASLIHSILDALSIALNVPEPGLSSTHSESLFQLRLLHYPSISADQLRNNERSRINSHSDFGTLTLLFQDNVGGLEVENPAEPGTFRAAEPIEDTVLVNIGDLMARWSNDRWKSSVHRVGLPLALQNATEGNDRKVVVPDRYSIPVFATPNMDTIIDALPGCWNEEKPKRYEPVPKNANDIELRIFLKDLLLKLDVLAFDIRKYGGHNGKPYFAILTIPSASNGEQFLQRYGSQGRRAARQPLEFQGQRLEFRLNNKPGQFDPLKIKSLQEKEEAERLKIRSQAPIMKLERPSGRSTLSFRTLMTGVWNYNHFGKLVFDQKFKDGRKGFITFGKSALVIYLQAGTAEPFNWHCRIDIPYAIIEHTIPSADKDKHETITFTLKSPPKFYDIQSTDDLHLYTGEQAPNDISSMLASLNMRPQKKVLRLQRLCTLSKSNDKNSALCMVYKIAFPDTQTTRFAWNFVKDFSVQKAYCWKTMVPPNQTSSIEAEYVVVENKLRDYGPSVPASFAFQVRYQLTALVLEGTITPSKMIELIPHVQRIARQYGADLTARAVRRLGQQIPTPAPRVQADNFKISTLVAFLNESIKDIEALEEVSRDLNVKQKKHHLVLTYKAIITPTVTETKDDIVRNGRTFSDGCGTISYKLIRKVWRALPPDRRQHRPTILQIRYRGAKGVLSLDESLPGEQLHVRKSMTKYIANESWQDLELCGAAYKPLSVFLNHQFIKILEDLGVQAKNFKAVQDEAVNTLKRITEHPINAASFLEYSHSGVFAKVPRLFELMHQINLSFHADRFLTDIVEVAAMSNLRSLKYRARIPVAKGYLLYGIMDETNTLREGEVYIATQDYNTSGILKKITLVGDRVVITRAPALHPGDVQLVTAVDVPDNSPLRALHNCVVFSQQGLRDLPSQLSGGDLDGDLFHIINDPRLVPDFTVPPADYPSTPAKDLGRPVEANDIVDFFIEYMNMDRLGQISNKHKIRADKAPAGTRDAECMLLAKLASDAVDFSKSGIPAEMAQIPRGTDHIRPDFMAPGSNLVINEMGAAELEELEGEDIDDPDGVSVLDADKARARYYRSNKILGVLYRDIDEKKFFDRMKNDFETFRRRWGGESLVQKLERYVIREIRGVQWEHHWDFAEQLRETYEENLLEIMDTLRPTRGQPLTELEVFSGNILGKKERASSRYIREANLEVQERFNRDVSNMTRRIVQGDADWDVDDDDSEALPRSVACFMVALETDGWENYRSLKSWNNIFDGLVVMISACQIFWITSAGDRGSIPRRRAYQTCVFFFGCQRGWVAWVTFWV</sequence>
<dbReference type="Pfam" id="PF14226">
    <property type="entry name" value="DIOX_N"/>
    <property type="match status" value="1"/>
</dbReference>
<comment type="catalytic activity">
    <reaction evidence="1">
        <text>RNA(n) + a ribonucleoside 5'-triphosphate = RNA(n+1) + diphosphate</text>
        <dbReference type="Rhea" id="RHEA:21248"/>
        <dbReference type="Rhea" id="RHEA-COMP:14527"/>
        <dbReference type="Rhea" id="RHEA-COMP:17342"/>
        <dbReference type="ChEBI" id="CHEBI:33019"/>
        <dbReference type="ChEBI" id="CHEBI:61557"/>
        <dbReference type="ChEBI" id="CHEBI:140395"/>
        <dbReference type="EC" id="2.7.7.48"/>
    </reaction>
</comment>
<accession>A0A8J2HWP9</accession>
<comment type="similarity">
    <text evidence="1">Belongs to the RdRP family.</text>
</comment>
<dbReference type="InterPro" id="IPR044861">
    <property type="entry name" value="IPNS-like_FE2OG_OXY"/>
</dbReference>
<name>A0A8J2HWP9_9PLEO</name>
<gene>
    <name evidence="3" type="ORF">ALTATR162_LOCUS1544</name>
</gene>
<dbReference type="Pfam" id="PF03171">
    <property type="entry name" value="2OG-FeII_Oxy"/>
    <property type="match status" value="1"/>
</dbReference>
<dbReference type="OrthoDB" id="6513042at2759"/>